<dbReference type="EMBL" id="KN831773">
    <property type="protein sequence ID" value="KIM44986.1"/>
    <property type="molecule type" value="Genomic_DNA"/>
</dbReference>
<dbReference type="STRING" id="686832.A0A0C3CMI4"/>
<feature type="region of interest" description="Disordered" evidence="5">
    <location>
        <begin position="429"/>
        <end position="452"/>
    </location>
</feature>
<feature type="domain" description="C3H1-type" evidence="6">
    <location>
        <begin position="33"/>
        <end position="68"/>
    </location>
</feature>
<feature type="region of interest" description="Disordered" evidence="5">
    <location>
        <begin position="469"/>
        <end position="488"/>
    </location>
</feature>
<feature type="compositionally biased region" description="Polar residues" evidence="5">
    <location>
        <begin position="469"/>
        <end position="484"/>
    </location>
</feature>
<feature type="region of interest" description="Disordered" evidence="5">
    <location>
        <begin position="215"/>
        <end position="252"/>
    </location>
</feature>
<gene>
    <name evidence="7" type="ORF">M413DRAFT_9184</name>
</gene>
<feature type="compositionally biased region" description="Low complexity" evidence="5">
    <location>
        <begin position="386"/>
        <end position="403"/>
    </location>
</feature>
<dbReference type="AlphaFoldDB" id="A0A0C3CMI4"/>
<feature type="compositionally biased region" description="Acidic residues" evidence="5">
    <location>
        <begin position="294"/>
        <end position="304"/>
    </location>
</feature>
<feature type="compositionally biased region" description="Low complexity" evidence="5">
    <location>
        <begin position="354"/>
        <end position="368"/>
    </location>
</feature>
<proteinExistence type="predicted"/>
<feature type="compositionally biased region" description="Polar residues" evidence="5">
    <location>
        <begin position="554"/>
        <end position="568"/>
    </location>
</feature>
<keyword evidence="8" id="KW-1185">Reference proteome</keyword>
<evidence type="ECO:0000256" key="4">
    <source>
        <dbReference type="PROSITE-ProRule" id="PRU00723"/>
    </source>
</evidence>
<feature type="compositionally biased region" description="Basic and acidic residues" evidence="5">
    <location>
        <begin position="221"/>
        <end position="234"/>
    </location>
</feature>
<feature type="compositionally biased region" description="Low complexity" evidence="5">
    <location>
        <begin position="525"/>
        <end position="553"/>
    </location>
</feature>
<feature type="compositionally biased region" description="Basic and acidic residues" evidence="5">
    <location>
        <begin position="569"/>
        <end position="578"/>
    </location>
</feature>
<name>A0A0C3CMI4_HEBCY</name>
<feature type="zinc finger region" description="C3H1-type" evidence="4">
    <location>
        <begin position="33"/>
        <end position="68"/>
    </location>
</feature>
<dbReference type="Proteomes" id="UP000053424">
    <property type="component" value="Unassembled WGS sequence"/>
</dbReference>
<dbReference type="PROSITE" id="PS50103">
    <property type="entry name" value="ZF_C3H1"/>
    <property type="match status" value="1"/>
</dbReference>
<dbReference type="GO" id="GO:0000209">
    <property type="term" value="P:protein polyubiquitination"/>
    <property type="evidence" value="ECO:0007669"/>
    <property type="project" value="InterPro"/>
</dbReference>
<dbReference type="GO" id="GO:0008270">
    <property type="term" value="F:zinc ion binding"/>
    <property type="evidence" value="ECO:0007669"/>
    <property type="project" value="UniProtKB-KW"/>
</dbReference>
<dbReference type="OrthoDB" id="250836at2759"/>
<evidence type="ECO:0000256" key="2">
    <source>
        <dbReference type="ARBA" id="ARBA00022771"/>
    </source>
</evidence>
<evidence type="ECO:0000256" key="3">
    <source>
        <dbReference type="ARBA" id="ARBA00022833"/>
    </source>
</evidence>
<dbReference type="HOGENOM" id="CLU_427022_0_0_1"/>
<feature type="compositionally biased region" description="Acidic residues" evidence="5">
    <location>
        <begin position="235"/>
        <end position="247"/>
    </location>
</feature>
<keyword evidence="2 4" id="KW-0863">Zinc-finger</keyword>
<dbReference type="PANTHER" id="PTHR11224:SF10">
    <property type="entry name" value="IP09428P-RELATED"/>
    <property type="match status" value="1"/>
</dbReference>
<feature type="compositionally biased region" description="Low complexity" evidence="5">
    <location>
        <begin position="429"/>
        <end position="444"/>
    </location>
</feature>
<dbReference type="GO" id="GO:0061630">
    <property type="term" value="F:ubiquitin protein ligase activity"/>
    <property type="evidence" value="ECO:0007669"/>
    <property type="project" value="InterPro"/>
</dbReference>
<dbReference type="PANTHER" id="PTHR11224">
    <property type="entry name" value="MAKORIN-RELATED"/>
    <property type="match status" value="1"/>
</dbReference>
<feature type="region of interest" description="Disordered" evidence="5">
    <location>
        <begin position="275"/>
        <end position="411"/>
    </location>
</feature>
<feature type="compositionally biased region" description="Gly residues" evidence="5">
    <location>
        <begin position="616"/>
        <end position="631"/>
    </location>
</feature>
<evidence type="ECO:0000256" key="5">
    <source>
        <dbReference type="SAM" id="MobiDB-lite"/>
    </source>
</evidence>
<dbReference type="InterPro" id="IPR045072">
    <property type="entry name" value="MKRN-like"/>
</dbReference>
<evidence type="ECO:0000259" key="6">
    <source>
        <dbReference type="PROSITE" id="PS50103"/>
    </source>
</evidence>
<dbReference type="InterPro" id="IPR000571">
    <property type="entry name" value="Znf_CCCH"/>
</dbReference>
<keyword evidence="3 4" id="KW-0862">Zinc</keyword>
<evidence type="ECO:0000256" key="1">
    <source>
        <dbReference type="ARBA" id="ARBA00022723"/>
    </source>
</evidence>
<keyword evidence="1 4" id="KW-0479">Metal-binding</keyword>
<evidence type="ECO:0000313" key="8">
    <source>
        <dbReference type="Proteomes" id="UP000053424"/>
    </source>
</evidence>
<feature type="region of interest" description="Disordered" evidence="5">
    <location>
        <begin position="525"/>
        <end position="631"/>
    </location>
</feature>
<reference evidence="7 8" key="1">
    <citation type="submission" date="2014-04" db="EMBL/GenBank/DDBJ databases">
        <authorList>
            <consortium name="DOE Joint Genome Institute"/>
            <person name="Kuo A."/>
            <person name="Gay G."/>
            <person name="Dore J."/>
            <person name="Kohler A."/>
            <person name="Nagy L.G."/>
            <person name="Floudas D."/>
            <person name="Copeland A."/>
            <person name="Barry K.W."/>
            <person name="Cichocki N."/>
            <person name="Veneault-Fourrey C."/>
            <person name="LaButti K."/>
            <person name="Lindquist E.A."/>
            <person name="Lipzen A."/>
            <person name="Lundell T."/>
            <person name="Morin E."/>
            <person name="Murat C."/>
            <person name="Sun H."/>
            <person name="Tunlid A."/>
            <person name="Henrissat B."/>
            <person name="Grigoriev I.V."/>
            <person name="Hibbett D.S."/>
            <person name="Martin F."/>
            <person name="Nordberg H.P."/>
            <person name="Cantor M.N."/>
            <person name="Hua S.X."/>
        </authorList>
    </citation>
    <scope>NUCLEOTIDE SEQUENCE [LARGE SCALE GENOMIC DNA]</scope>
    <source>
        <strain evidence="8">h7</strain>
    </source>
</reference>
<organism evidence="7 8">
    <name type="scientific">Hebeloma cylindrosporum</name>
    <dbReference type="NCBI Taxonomy" id="76867"/>
    <lineage>
        <taxon>Eukaryota</taxon>
        <taxon>Fungi</taxon>
        <taxon>Dikarya</taxon>
        <taxon>Basidiomycota</taxon>
        <taxon>Agaricomycotina</taxon>
        <taxon>Agaricomycetes</taxon>
        <taxon>Agaricomycetidae</taxon>
        <taxon>Agaricales</taxon>
        <taxon>Agaricineae</taxon>
        <taxon>Hymenogastraceae</taxon>
        <taxon>Hebeloma</taxon>
    </lineage>
</organism>
<accession>A0A0C3CMI4</accession>
<protein>
    <recommendedName>
        <fullName evidence="6">C3H1-type domain-containing protein</fullName>
    </recommendedName>
</protein>
<reference evidence="8" key="2">
    <citation type="submission" date="2015-01" db="EMBL/GenBank/DDBJ databases">
        <title>Evolutionary Origins and Diversification of the Mycorrhizal Mutualists.</title>
        <authorList>
            <consortium name="DOE Joint Genome Institute"/>
            <consortium name="Mycorrhizal Genomics Consortium"/>
            <person name="Kohler A."/>
            <person name="Kuo A."/>
            <person name="Nagy L.G."/>
            <person name="Floudas D."/>
            <person name="Copeland A."/>
            <person name="Barry K.W."/>
            <person name="Cichocki N."/>
            <person name="Veneault-Fourrey C."/>
            <person name="LaButti K."/>
            <person name="Lindquist E.A."/>
            <person name="Lipzen A."/>
            <person name="Lundell T."/>
            <person name="Morin E."/>
            <person name="Murat C."/>
            <person name="Riley R."/>
            <person name="Ohm R."/>
            <person name="Sun H."/>
            <person name="Tunlid A."/>
            <person name="Henrissat B."/>
            <person name="Grigoriev I.V."/>
            <person name="Hibbett D.S."/>
            <person name="Martin F."/>
        </authorList>
    </citation>
    <scope>NUCLEOTIDE SEQUENCE [LARGE SCALE GENOMIC DNA]</scope>
    <source>
        <strain evidence="8">h7</strain>
    </source>
</reference>
<sequence length="641" mass="69152">MCRASSNFITPSSQFWKHGTEEKTKVVKAYKDSMARVPCRYFQKSLQKNKDKPLCPYGKDCFYQHLNLDGTPYIFKDGVDASMRKYRHNFSTRGAGLSFSFGSDDIHFMPFTSLLDSMTIPIPLHLSGARTPARRDRERQVIDNFLRIHPFRAGGTSATQTQTDAQTQTSRRLRDVSRSLDMLHDAIGEDGTSLEHLSDAVEALRAGLGGLEAGARHRGTRRDGVDAGHDRWFETGDDDPAEMTAEEDAARQEDVADQMLASINALRLESRGLDQASDADDGEMPPLERIPNSDSDDSDGEEDLDMPHLESVSNTSDSDLGDDDDDDGVPDLDSDGDSDGDMPWPWQRHLQRLGSNSGNTANSNTNNNIRRRHIQQALYRRGGGVNANRNNARGTRPAATNANSSEDVNEATTPDVGLPTGMVNASIPSINPTPSTSTPLITTTGSDSTPARQGTIPEFIPSGMIQWTSQRTTAEPSTSFSPVSLTPPPTKLEVPVEVEASSSRSSIVVEPPFVTDGRGRVVWTSSSEEVSTSSSASASASSPSPSPSQAAVETQSQNRISGIESTSIESDHDTRGLDLKTASAGLTDEMRSGDNINTRPVVTTTTDTATDEPSANGGGRRSGSGNGGGGNTLFDWFNSLF</sequence>
<feature type="compositionally biased region" description="Acidic residues" evidence="5">
    <location>
        <begin position="319"/>
        <end position="340"/>
    </location>
</feature>
<evidence type="ECO:0000313" key="7">
    <source>
        <dbReference type="EMBL" id="KIM44986.1"/>
    </source>
</evidence>